<dbReference type="AlphaFoldDB" id="A0A4Y9EKZ3"/>
<dbReference type="PANTHER" id="PTHR43667:SF1">
    <property type="entry name" value="CYCLOPROPANE-FATTY-ACYL-PHOSPHOLIPID SYNTHASE"/>
    <property type="match status" value="1"/>
</dbReference>
<keyword evidence="7" id="KW-1185">Reference proteome</keyword>
<keyword evidence="5" id="KW-0443">Lipid metabolism</keyword>
<evidence type="ECO:0000256" key="1">
    <source>
        <dbReference type="ARBA" id="ARBA00010815"/>
    </source>
</evidence>
<proteinExistence type="inferred from homology"/>
<dbReference type="OrthoDB" id="9782855at2"/>
<reference evidence="6 7" key="1">
    <citation type="submission" date="2019-02" db="EMBL/GenBank/DDBJ databases">
        <title>Polymorphobacter sp. isolated from the lake at the Tibet of China.</title>
        <authorList>
            <person name="Li A."/>
        </authorList>
    </citation>
    <scope>NUCLEOTIDE SEQUENCE [LARGE SCALE GENOMIC DNA]</scope>
    <source>
        <strain evidence="6 7">DJ1R-1</strain>
    </source>
</reference>
<comment type="caution">
    <text evidence="6">The sequence shown here is derived from an EMBL/GenBank/DDBJ whole genome shotgun (WGS) entry which is preliminary data.</text>
</comment>
<dbReference type="Proteomes" id="UP000297737">
    <property type="component" value="Unassembled WGS sequence"/>
</dbReference>
<evidence type="ECO:0000256" key="2">
    <source>
        <dbReference type="ARBA" id="ARBA00022603"/>
    </source>
</evidence>
<dbReference type="GO" id="GO:0032259">
    <property type="term" value="P:methylation"/>
    <property type="evidence" value="ECO:0007669"/>
    <property type="project" value="UniProtKB-KW"/>
</dbReference>
<evidence type="ECO:0000256" key="3">
    <source>
        <dbReference type="ARBA" id="ARBA00022679"/>
    </source>
</evidence>
<accession>A0A4Y9EKZ3</accession>
<keyword evidence="3 6" id="KW-0808">Transferase</keyword>
<dbReference type="EMBL" id="SIHO01000004">
    <property type="protein sequence ID" value="TFU00369.1"/>
    <property type="molecule type" value="Genomic_DNA"/>
</dbReference>
<dbReference type="GO" id="GO:0008610">
    <property type="term" value="P:lipid biosynthetic process"/>
    <property type="evidence" value="ECO:0007669"/>
    <property type="project" value="InterPro"/>
</dbReference>
<dbReference type="Pfam" id="PF02353">
    <property type="entry name" value="CMAS"/>
    <property type="match status" value="1"/>
</dbReference>
<dbReference type="SUPFAM" id="SSF53335">
    <property type="entry name" value="S-adenosyl-L-methionine-dependent methyltransferases"/>
    <property type="match status" value="1"/>
</dbReference>
<dbReference type="PANTHER" id="PTHR43667">
    <property type="entry name" value="CYCLOPROPANE-FATTY-ACYL-PHOSPHOLIPID SYNTHASE"/>
    <property type="match status" value="1"/>
</dbReference>
<dbReference type="InterPro" id="IPR050723">
    <property type="entry name" value="CFA/CMAS"/>
</dbReference>
<gene>
    <name evidence="6" type="ORF">EUV02_15070</name>
</gene>
<name>A0A4Y9EKZ3_9SPHN</name>
<comment type="similarity">
    <text evidence="1">Belongs to the CFA/CMAS family.</text>
</comment>
<dbReference type="PIRSF" id="PIRSF003085">
    <property type="entry name" value="CMAS"/>
    <property type="match status" value="1"/>
</dbReference>
<evidence type="ECO:0000256" key="4">
    <source>
        <dbReference type="ARBA" id="ARBA00022691"/>
    </source>
</evidence>
<dbReference type="RefSeq" id="WP_135247134.1">
    <property type="nucleotide sequence ID" value="NZ_SIHO01000004.1"/>
</dbReference>
<dbReference type="InterPro" id="IPR003333">
    <property type="entry name" value="CMAS"/>
</dbReference>
<protein>
    <submittedName>
        <fullName evidence="6">Class I SAM-dependent methyltransferase</fullName>
    </submittedName>
</protein>
<dbReference type="CDD" id="cd02440">
    <property type="entry name" value="AdoMet_MTases"/>
    <property type="match status" value="1"/>
</dbReference>
<dbReference type="Gene3D" id="3.40.50.150">
    <property type="entry name" value="Vaccinia Virus protein VP39"/>
    <property type="match status" value="1"/>
</dbReference>
<dbReference type="InterPro" id="IPR029063">
    <property type="entry name" value="SAM-dependent_MTases_sf"/>
</dbReference>
<sequence>MWLLDRLLRRAIIDGELILTDASGKVHRYGTPSAQFPTVKGRLTDNSVAWAIGRNPALGAGEAWMDGKLILEQGDILDLLKLVTYNTRWDKDNPTRVALWRQQAIGAKIDQINFARRSKRNVAHHYDLSDRLYDLFLDADRQYSCAYFTDPANTLEQAQSDKKAHIAAKLDLKPGQKVLDIGCGWGGMALYIHRVSGAQVLGVTLSEEQLKVARRRAEEAGVADKVKFELIDYRALTGQFDRIVSVGMFEHVGLPHYRQFFDKVHELLTPDGVALIHSIARADGPGATDPWTAKYIFPGGYSPALSQIVPAVERAWLWITDIEVLRLHYAFTLEEWYKRTVAAKDAIVALYDERFYRMWLFYLGGAICAFRNDGHMNVQIQLTRRRGALPITRDYMAATELKYREMTK</sequence>
<organism evidence="6 7">
    <name type="scientific">Glacieibacterium arshaanense</name>
    <dbReference type="NCBI Taxonomy" id="2511025"/>
    <lineage>
        <taxon>Bacteria</taxon>
        <taxon>Pseudomonadati</taxon>
        <taxon>Pseudomonadota</taxon>
        <taxon>Alphaproteobacteria</taxon>
        <taxon>Sphingomonadales</taxon>
        <taxon>Sphingosinicellaceae</taxon>
        <taxon>Glacieibacterium</taxon>
    </lineage>
</organism>
<evidence type="ECO:0000313" key="7">
    <source>
        <dbReference type="Proteomes" id="UP000297737"/>
    </source>
</evidence>
<keyword evidence="2 6" id="KW-0489">Methyltransferase</keyword>
<evidence type="ECO:0000313" key="6">
    <source>
        <dbReference type="EMBL" id="TFU00369.1"/>
    </source>
</evidence>
<evidence type="ECO:0000256" key="5">
    <source>
        <dbReference type="ARBA" id="ARBA00023098"/>
    </source>
</evidence>
<dbReference type="GO" id="GO:0008168">
    <property type="term" value="F:methyltransferase activity"/>
    <property type="evidence" value="ECO:0007669"/>
    <property type="project" value="UniProtKB-KW"/>
</dbReference>
<keyword evidence="4" id="KW-0949">S-adenosyl-L-methionine</keyword>